<dbReference type="Proteomes" id="UP000619788">
    <property type="component" value="Unassembled WGS sequence"/>
</dbReference>
<evidence type="ECO:0000313" key="3">
    <source>
        <dbReference type="Proteomes" id="UP000619788"/>
    </source>
</evidence>
<gene>
    <name evidence="2" type="ORF">Psi01_06180</name>
</gene>
<feature type="transmembrane region" description="Helical" evidence="1">
    <location>
        <begin position="54"/>
        <end position="76"/>
    </location>
</feature>
<reference evidence="2 3" key="1">
    <citation type="submission" date="2021-01" db="EMBL/GenBank/DDBJ databases">
        <title>Whole genome shotgun sequence of Planobispora siamensis NBRC 107568.</title>
        <authorList>
            <person name="Komaki H."/>
            <person name="Tamura T."/>
        </authorList>
    </citation>
    <scope>NUCLEOTIDE SEQUENCE [LARGE SCALE GENOMIC DNA]</scope>
    <source>
        <strain evidence="2 3">NBRC 107568</strain>
    </source>
</reference>
<comment type="caution">
    <text evidence="2">The sequence shown here is derived from an EMBL/GenBank/DDBJ whole genome shotgun (WGS) entry which is preliminary data.</text>
</comment>
<feature type="transmembrane region" description="Helical" evidence="1">
    <location>
        <begin position="28"/>
        <end position="48"/>
    </location>
</feature>
<name>A0A8J3WHW6_9ACTN</name>
<keyword evidence="3" id="KW-1185">Reference proteome</keyword>
<feature type="transmembrane region" description="Helical" evidence="1">
    <location>
        <begin position="120"/>
        <end position="138"/>
    </location>
</feature>
<keyword evidence="1" id="KW-1133">Transmembrane helix</keyword>
<sequence length="157" mass="17236">MNPRDAQLALDNIRSYQDVTREEIVRRLFPLPHVLLSALGLFATFASTDLENPWRTVALVIGLGLYTGVWIMCTYSNSVQRKPSRRELGVYLALSASLLVVFSITRIAAFSLFGIPAHGLLSQGVVAGAVAALTYVALTPLARRAMRRIIHQGDGRD</sequence>
<dbReference type="RefSeq" id="WP_204062377.1">
    <property type="nucleotide sequence ID" value="NZ_BOOJ01000008.1"/>
</dbReference>
<keyword evidence="1" id="KW-0812">Transmembrane</keyword>
<dbReference type="AlphaFoldDB" id="A0A8J3WHW6"/>
<evidence type="ECO:0000313" key="2">
    <source>
        <dbReference type="EMBL" id="GIH89988.1"/>
    </source>
</evidence>
<evidence type="ECO:0000256" key="1">
    <source>
        <dbReference type="SAM" id="Phobius"/>
    </source>
</evidence>
<keyword evidence="1" id="KW-0472">Membrane</keyword>
<dbReference type="EMBL" id="BOOJ01000008">
    <property type="protein sequence ID" value="GIH89988.1"/>
    <property type="molecule type" value="Genomic_DNA"/>
</dbReference>
<proteinExistence type="predicted"/>
<feature type="transmembrane region" description="Helical" evidence="1">
    <location>
        <begin position="88"/>
        <end position="114"/>
    </location>
</feature>
<accession>A0A8J3WHW6</accession>
<organism evidence="2 3">
    <name type="scientific">Planobispora siamensis</name>
    <dbReference type="NCBI Taxonomy" id="936338"/>
    <lineage>
        <taxon>Bacteria</taxon>
        <taxon>Bacillati</taxon>
        <taxon>Actinomycetota</taxon>
        <taxon>Actinomycetes</taxon>
        <taxon>Streptosporangiales</taxon>
        <taxon>Streptosporangiaceae</taxon>
        <taxon>Planobispora</taxon>
    </lineage>
</organism>
<protein>
    <submittedName>
        <fullName evidence="2">Uncharacterized protein</fullName>
    </submittedName>
</protein>